<feature type="chain" id="PRO_5047489114" evidence="2">
    <location>
        <begin position="21"/>
        <end position="244"/>
    </location>
</feature>
<sequence length="244" mass="25824">MKKLLLLASLIVLSTNISCAQGWRNSKRITGNKDLTSTTRSVGEYNAVSVYGPMDVELVAGNEGTLKIEAESNLIEYITTQVEGGNLKIAIERGVNLQASRNMSIKITVPFKDIEAVRLTGSGDIWNTDVIKSQEFQVEVTGSGDITLDLKADTVIGGITGSGDITFKGDTNRLKCSVKGSGDFKAFNLNANDVKASVTGSGDIEIMATQELKASVSGSGDITYKGNPEKQDFKTSGSGSVSKG</sequence>
<dbReference type="EMBL" id="JAKGTH010000012">
    <property type="protein sequence ID" value="MCF4102813.1"/>
    <property type="molecule type" value="Genomic_DNA"/>
</dbReference>
<keyword evidence="5" id="KW-1185">Reference proteome</keyword>
<organism evidence="4 5">
    <name type="scientific">Gillisia lutea</name>
    <dbReference type="NCBI Taxonomy" id="2909668"/>
    <lineage>
        <taxon>Bacteria</taxon>
        <taxon>Pseudomonadati</taxon>
        <taxon>Bacteroidota</taxon>
        <taxon>Flavobacteriia</taxon>
        <taxon>Flavobacteriales</taxon>
        <taxon>Flavobacteriaceae</taxon>
        <taxon>Gillisia</taxon>
    </lineage>
</organism>
<reference evidence="4" key="1">
    <citation type="submission" date="2022-01" db="EMBL/GenBank/DDBJ databases">
        <title>Gillisia lutea sp. nov., isolated from marine plastic residues from the Malvarosa beach (Valencia, Spain).</title>
        <authorList>
            <person name="Vidal-Verdu A."/>
            <person name="Molina-Menor E."/>
            <person name="Satari L."/>
            <person name="Pascual J."/>
            <person name="Pereto J."/>
            <person name="Porcar M."/>
        </authorList>
    </citation>
    <scope>NUCLEOTIDE SEQUENCE</scope>
    <source>
        <strain evidence="4">M10.2A</strain>
    </source>
</reference>
<dbReference type="PANTHER" id="PTHR39200">
    <property type="entry name" value="HYPOTHETICAL EXPORTED PROTEIN"/>
    <property type="match status" value="1"/>
</dbReference>
<dbReference type="Pfam" id="PF10988">
    <property type="entry name" value="DUF2807"/>
    <property type="match status" value="1"/>
</dbReference>
<dbReference type="Proteomes" id="UP001179363">
    <property type="component" value="Unassembled WGS sequence"/>
</dbReference>
<name>A0ABS9EMS4_9FLAO</name>
<evidence type="ECO:0000256" key="2">
    <source>
        <dbReference type="SAM" id="SignalP"/>
    </source>
</evidence>
<evidence type="ECO:0000256" key="1">
    <source>
        <dbReference type="SAM" id="MobiDB-lite"/>
    </source>
</evidence>
<feature type="compositionally biased region" description="Polar residues" evidence="1">
    <location>
        <begin position="234"/>
        <end position="244"/>
    </location>
</feature>
<feature type="signal peptide" evidence="2">
    <location>
        <begin position="1"/>
        <end position="20"/>
    </location>
</feature>
<gene>
    <name evidence="4" type="ORF">L1I30_14135</name>
</gene>
<comment type="caution">
    <text evidence="4">The sequence shown here is derived from an EMBL/GenBank/DDBJ whole genome shotgun (WGS) entry which is preliminary data.</text>
</comment>
<dbReference type="PANTHER" id="PTHR39200:SF1">
    <property type="entry name" value="AUTO-TRANSPORTER ADHESIN HEAD GIN DOMAIN-CONTAINING PROTEIN-RELATED"/>
    <property type="match status" value="1"/>
</dbReference>
<dbReference type="InterPro" id="IPR021255">
    <property type="entry name" value="DUF2807"/>
</dbReference>
<dbReference type="Gene3D" id="2.160.20.120">
    <property type="match status" value="1"/>
</dbReference>
<dbReference type="RefSeq" id="WP_236134956.1">
    <property type="nucleotide sequence ID" value="NZ_JAKGTH010000012.1"/>
</dbReference>
<evidence type="ECO:0000313" key="5">
    <source>
        <dbReference type="Proteomes" id="UP001179363"/>
    </source>
</evidence>
<evidence type="ECO:0000259" key="3">
    <source>
        <dbReference type="Pfam" id="PF10988"/>
    </source>
</evidence>
<keyword evidence="2" id="KW-0732">Signal</keyword>
<proteinExistence type="predicted"/>
<feature type="domain" description="Putative auto-transporter adhesin head GIN" evidence="3">
    <location>
        <begin position="44"/>
        <end position="228"/>
    </location>
</feature>
<accession>A0ABS9EMS4</accession>
<protein>
    <submittedName>
        <fullName evidence="4">DUF2807 domain-containing protein</fullName>
    </submittedName>
</protein>
<evidence type="ECO:0000313" key="4">
    <source>
        <dbReference type="EMBL" id="MCF4102813.1"/>
    </source>
</evidence>
<feature type="region of interest" description="Disordered" evidence="1">
    <location>
        <begin position="216"/>
        <end position="244"/>
    </location>
</feature>